<name>A0A1L8DQZ7_9DIPT</name>
<keyword evidence="9" id="KW-1015">Disulfide bond</keyword>
<keyword evidence="4 7" id="KW-0378">Hydrolase</keyword>
<dbReference type="Pfam" id="PF14845">
    <property type="entry name" value="Glycohydro_20b2"/>
    <property type="match status" value="1"/>
</dbReference>
<comment type="catalytic activity">
    <reaction evidence="1 7">
        <text>Hydrolysis of terminal non-reducing N-acetyl-D-hexosamine residues in N-acetyl-beta-D-hexosaminides.</text>
        <dbReference type="EC" id="3.2.1.52"/>
    </reaction>
</comment>
<accession>A0A1L8DQZ7</accession>
<dbReference type="PANTHER" id="PTHR22600">
    <property type="entry name" value="BETA-HEXOSAMINIDASE"/>
    <property type="match status" value="1"/>
</dbReference>
<dbReference type="Gene3D" id="3.30.379.10">
    <property type="entry name" value="Chitobiase/beta-hexosaminidase domain 2-like"/>
    <property type="match status" value="1"/>
</dbReference>
<dbReference type="SUPFAM" id="SSF55545">
    <property type="entry name" value="beta-N-acetylhexosaminidase-like domain"/>
    <property type="match status" value="1"/>
</dbReference>
<dbReference type="GO" id="GO:0030203">
    <property type="term" value="P:glycosaminoglycan metabolic process"/>
    <property type="evidence" value="ECO:0007669"/>
    <property type="project" value="TreeGrafter"/>
</dbReference>
<keyword evidence="6 7" id="KW-0326">Glycosidase</keyword>
<dbReference type="AlphaFoldDB" id="A0A1L8DQZ7"/>
<dbReference type="Pfam" id="PF00728">
    <property type="entry name" value="Glyco_hydro_20"/>
    <property type="match status" value="1"/>
</dbReference>
<feature type="chain" id="PRO_5013245090" description="Beta-hexosaminidase" evidence="10">
    <location>
        <begin position="21"/>
        <end position="541"/>
    </location>
</feature>
<dbReference type="EMBL" id="GFDF01005290">
    <property type="protein sequence ID" value="JAV08794.1"/>
    <property type="molecule type" value="Transcribed_RNA"/>
</dbReference>
<keyword evidence="5" id="KW-0325">Glycoprotein</keyword>
<evidence type="ECO:0000256" key="4">
    <source>
        <dbReference type="ARBA" id="ARBA00022801"/>
    </source>
</evidence>
<dbReference type="PANTHER" id="PTHR22600:SF21">
    <property type="entry name" value="BETA-HEXOSAMINIDASE A"/>
    <property type="match status" value="1"/>
</dbReference>
<evidence type="ECO:0000313" key="13">
    <source>
        <dbReference type="EMBL" id="JAV08794.1"/>
    </source>
</evidence>
<dbReference type="GO" id="GO:0005975">
    <property type="term" value="P:carbohydrate metabolic process"/>
    <property type="evidence" value="ECO:0007669"/>
    <property type="project" value="InterPro"/>
</dbReference>
<dbReference type="GO" id="GO:0004563">
    <property type="term" value="F:beta-N-acetylhexosaminidase activity"/>
    <property type="evidence" value="ECO:0007669"/>
    <property type="project" value="UniProtKB-EC"/>
</dbReference>
<dbReference type="GO" id="GO:0006689">
    <property type="term" value="P:ganglioside catabolic process"/>
    <property type="evidence" value="ECO:0007669"/>
    <property type="project" value="TreeGrafter"/>
</dbReference>
<dbReference type="EC" id="3.2.1.52" evidence="7"/>
<evidence type="ECO:0000256" key="6">
    <source>
        <dbReference type="ARBA" id="ARBA00023295"/>
    </source>
</evidence>
<feature type="active site" description="Proton donor" evidence="8">
    <location>
        <position position="348"/>
    </location>
</feature>
<evidence type="ECO:0000256" key="8">
    <source>
        <dbReference type="PIRSR" id="PIRSR001093-1"/>
    </source>
</evidence>
<organism evidence="13">
    <name type="scientific">Nyssomyia neivai</name>
    <dbReference type="NCBI Taxonomy" id="330878"/>
    <lineage>
        <taxon>Eukaryota</taxon>
        <taxon>Metazoa</taxon>
        <taxon>Ecdysozoa</taxon>
        <taxon>Arthropoda</taxon>
        <taxon>Hexapoda</taxon>
        <taxon>Insecta</taxon>
        <taxon>Pterygota</taxon>
        <taxon>Neoptera</taxon>
        <taxon>Endopterygota</taxon>
        <taxon>Diptera</taxon>
        <taxon>Nematocera</taxon>
        <taxon>Psychodoidea</taxon>
        <taxon>Psychodidae</taxon>
        <taxon>Nyssomyia</taxon>
    </lineage>
</organism>
<dbReference type="InterPro" id="IPR029019">
    <property type="entry name" value="HEX_eukaryotic_N"/>
</dbReference>
<dbReference type="InterPro" id="IPR017853">
    <property type="entry name" value="GH"/>
</dbReference>
<evidence type="ECO:0000256" key="1">
    <source>
        <dbReference type="ARBA" id="ARBA00001231"/>
    </source>
</evidence>
<keyword evidence="3 10" id="KW-0732">Signal</keyword>
<dbReference type="InterPro" id="IPR015883">
    <property type="entry name" value="Glyco_hydro_20_cat"/>
</dbReference>
<dbReference type="CDD" id="cd06562">
    <property type="entry name" value="GH20_HexA_HexB-like"/>
    <property type="match status" value="1"/>
</dbReference>
<sequence length="541" mass="61999">MELIVFPLVVFLAFVSCACAYIVDPGPVVIASQGLVWPQPKKIAFDETFSVIRPQKFEFNAIRNTCDILSDSLIRYKELIVAEGQRLRKKEMLYARKNHGRLNRINYDQWYEDDQFTGFLETVTVNLGKPCEDLPYLGMDESYKFTLNNSEAVLQSDSVWGILRGLESFSQMITPGSDGRSLRINNSYIEDEPLFSHRGLLLDTSRHFIPIDTIKMVLDGMAYNKLNVFHWHIVDDHSFPYESTKFPELSAKGAYHPTLVYTQNDVAAIIEYARVRGIRVLPEFDTPGHTRSWGVSHPELLTMCYPPYTDKLGPINPTKSIVYDFLKELFGEVSQVFPEQYFHLGGDEVGFECWSTNSEIIDYMKTKNYTKYEQLEEEFIQKVVDIIDELKSKSIVWQEVFQNQVRLPQGTVVHVWTGDRKQLLSQITRSGLPVLLSSCWYLDHLSTGGDWTKFYNCDPLDFPGTSEQKALVMGGEACMWAEVVDDTNVVQRIFPRASAAAERLWSHSSGYLVKERLEEHACRLRKRNIPAQPPNGPGYCL</sequence>
<evidence type="ECO:0000256" key="7">
    <source>
        <dbReference type="PIRNR" id="PIRNR001093"/>
    </source>
</evidence>
<feature type="disulfide bond" evidence="9">
    <location>
        <begin position="522"/>
        <end position="540"/>
    </location>
</feature>
<feature type="domain" description="Beta-hexosaminidase eukaryotic type N-terminal" evidence="12">
    <location>
        <begin position="36"/>
        <end position="172"/>
    </location>
</feature>
<dbReference type="GO" id="GO:0016020">
    <property type="term" value="C:membrane"/>
    <property type="evidence" value="ECO:0007669"/>
    <property type="project" value="TreeGrafter"/>
</dbReference>
<feature type="disulfide bond" evidence="9">
    <location>
        <begin position="304"/>
        <end position="353"/>
    </location>
</feature>
<dbReference type="Gene3D" id="3.20.20.80">
    <property type="entry name" value="Glycosidases"/>
    <property type="match status" value="1"/>
</dbReference>
<dbReference type="FunFam" id="3.20.20.80:FF:000063">
    <property type="entry name" value="Beta-hexosaminidase"/>
    <property type="match status" value="1"/>
</dbReference>
<proteinExistence type="inferred from homology"/>
<evidence type="ECO:0000256" key="5">
    <source>
        <dbReference type="ARBA" id="ARBA00023180"/>
    </source>
</evidence>
<dbReference type="SUPFAM" id="SSF51445">
    <property type="entry name" value="(Trans)glycosidases"/>
    <property type="match status" value="1"/>
</dbReference>
<feature type="signal peptide" evidence="10">
    <location>
        <begin position="1"/>
        <end position="20"/>
    </location>
</feature>
<dbReference type="InterPro" id="IPR029018">
    <property type="entry name" value="Hex-like_dom2"/>
</dbReference>
<evidence type="ECO:0000259" key="12">
    <source>
        <dbReference type="Pfam" id="PF14845"/>
    </source>
</evidence>
<evidence type="ECO:0000256" key="9">
    <source>
        <dbReference type="PIRSR" id="PIRSR001093-2"/>
    </source>
</evidence>
<dbReference type="GO" id="GO:0005764">
    <property type="term" value="C:lysosome"/>
    <property type="evidence" value="ECO:0007669"/>
    <property type="project" value="TreeGrafter"/>
</dbReference>
<evidence type="ECO:0000256" key="10">
    <source>
        <dbReference type="SAM" id="SignalP"/>
    </source>
</evidence>
<dbReference type="InterPro" id="IPR025705">
    <property type="entry name" value="Beta_hexosaminidase_sua/sub"/>
</dbReference>
<comment type="similarity">
    <text evidence="2 7">Belongs to the glycosyl hydrolase 20 family.</text>
</comment>
<dbReference type="PRINTS" id="PR00738">
    <property type="entry name" value="GLHYDRLASE20"/>
</dbReference>
<evidence type="ECO:0000256" key="2">
    <source>
        <dbReference type="ARBA" id="ARBA00006285"/>
    </source>
</evidence>
<reference evidence="13" key="1">
    <citation type="submission" date="2016-12" db="EMBL/GenBank/DDBJ databases">
        <title>An insight into the sialome and mialome of the sand fly, Nyssomyia neivai.</title>
        <authorList>
            <person name="Sebastian V."/>
            <person name="Goulart T.M."/>
            <person name="Oliveira W."/>
            <person name="Calvo E."/>
            <person name="Oliveira L.F."/>
            <person name="Pinto M.C."/>
            <person name="Rosselino A.M."/>
            <person name="Ribeiro J.M."/>
        </authorList>
    </citation>
    <scope>NUCLEOTIDE SEQUENCE</scope>
</reference>
<evidence type="ECO:0000259" key="11">
    <source>
        <dbReference type="Pfam" id="PF00728"/>
    </source>
</evidence>
<feature type="disulfide bond" evidence="9">
    <location>
        <begin position="66"/>
        <end position="131"/>
    </location>
</feature>
<dbReference type="PIRSF" id="PIRSF001093">
    <property type="entry name" value="B-hxosamndse_ab_euk"/>
    <property type="match status" value="1"/>
</dbReference>
<evidence type="ECO:0000256" key="3">
    <source>
        <dbReference type="ARBA" id="ARBA00022729"/>
    </source>
</evidence>
<feature type="domain" description="Glycoside hydrolase family 20 catalytic" evidence="11">
    <location>
        <begin position="195"/>
        <end position="507"/>
    </location>
</feature>
<protein>
    <recommendedName>
        <fullName evidence="7">Beta-hexosaminidase</fullName>
        <ecNumber evidence="7">3.2.1.52</ecNumber>
    </recommendedName>
</protein>